<name>Q9G0I5_9CAUD</name>
<reference evidence="1 2" key="1">
    <citation type="journal article" date="2000" name="Limnol. Oceanogr.">
        <title>The complete genomic sequence of the marine phage Roseophage SIO1 shares homology with nonmarine phages.</title>
        <authorList>
            <person name="Rohwer F.L."/>
            <person name="Segall A.M."/>
            <person name="Steward G."/>
            <person name="Seguritan V."/>
            <person name="Breitbart M."/>
            <person name="Wolven F."/>
            <person name="Azam F."/>
        </authorList>
    </citation>
    <scope>NUCLEOTIDE SEQUENCE [LARGE SCALE GENOMIC DNA]</scope>
</reference>
<dbReference type="GeneID" id="1263039"/>
<dbReference type="OrthoDB" id="2461at10239"/>
<evidence type="ECO:0000313" key="2">
    <source>
        <dbReference type="Proteomes" id="UP000001161"/>
    </source>
</evidence>
<keyword evidence="2" id="KW-1185">Reference proteome</keyword>
<accession>Q9G0I5</accession>
<sequence length="136" mass="15794">MHCDIAVLDDVVVFENAYTNEGRNKVKSQYSLLSSIEGSEAQEWVVGTRYHPKDLYSDLMGMEEDIYSKEGELVGKENIYEVMEKAVEDNGDGTGEFLWPRQLRKDGKFFGFDVQILAKKRGQYLDRVQFRAQYYQ</sequence>
<proteinExistence type="predicted"/>
<evidence type="ECO:0000313" key="1">
    <source>
        <dbReference type="EMBL" id="AAG02583.1"/>
    </source>
</evidence>
<protein>
    <submittedName>
        <fullName evidence="1">Gp1</fullName>
    </submittedName>
</protein>
<organism evidence="1 2">
    <name type="scientific">Roseobacter phage SIO1</name>
    <dbReference type="NCBI Taxonomy" id="2905867"/>
    <lineage>
        <taxon>Viruses</taxon>
        <taxon>Duplodnaviria</taxon>
        <taxon>Heunggongvirae</taxon>
        <taxon>Uroviricota</taxon>
        <taxon>Caudoviricetes</taxon>
        <taxon>Zobellviridae</taxon>
        <taxon>Cobavirinae</taxon>
        <taxon>Siovirus</taxon>
        <taxon>Siovirus americense</taxon>
    </lineage>
</organism>
<dbReference type="Proteomes" id="UP000001161">
    <property type="component" value="Segment"/>
</dbReference>
<dbReference type="EMBL" id="AF189021">
    <property type="protein sequence ID" value="AAG02583.1"/>
    <property type="molecule type" value="Genomic_DNA"/>
</dbReference>
<dbReference type="KEGG" id="vg:1263039"/>
<dbReference type="RefSeq" id="NP_064738.1">
    <property type="nucleotide sequence ID" value="NC_002519.1"/>
</dbReference>